<evidence type="ECO:0000313" key="13">
    <source>
        <dbReference type="Proteomes" id="UP000027135"/>
    </source>
</evidence>
<comment type="catalytic activity">
    <reaction evidence="6 9">
        <text>(S)-lactate + NAD(+) = pyruvate + NADH + H(+)</text>
        <dbReference type="Rhea" id="RHEA:23444"/>
        <dbReference type="ChEBI" id="CHEBI:15361"/>
        <dbReference type="ChEBI" id="CHEBI:15378"/>
        <dbReference type="ChEBI" id="CHEBI:16651"/>
        <dbReference type="ChEBI" id="CHEBI:57540"/>
        <dbReference type="ChEBI" id="CHEBI:57945"/>
        <dbReference type="EC" id="1.1.1.27"/>
    </reaction>
</comment>
<dbReference type="PANTHER" id="PTHR43128:SF16">
    <property type="entry name" value="L-LACTATE DEHYDROGENASE"/>
    <property type="match status" value="1"/>
</dbReference>
<dbReference type="GO" id="GO:0004459">
    <property type="term" value="F:L-lactate dehydrogenase (NAD+) activity"/>
    <property type="evidence" value="ECO:0007669"/>
    <property type="project" value="UniProtKB-EC"/>
</dbReference>
<evidence type="ECO:0000259" key="10">
    <source>
        <dbReference type="Pfam" id="PF00056"/>
    </source>
</evidence>
<dbReference type="InterPro" id="IPR022383">
    <property type="entry name" value="Lactate/malate_DH_C"/>
</dbReference>
<feature type="domain" description="Lactate/malate dehydrogenase C-terminal" evidence="11">
    <location>
        <begin position="163"/>
        <end position="323"/>
    </location>
</feature>
<dbReference type="NCBIfam" id="NF000824">
    <property type="entry name" value="PRK00066.1"/>
    <property type="match status" value="1"/>
</dbReference>
<gene>
    <name evidence="12" type="ORF">L798_00222</name>
</gene>
<proteinExistence type="inferred from homology"/>
<evidence type="ECO:0000256" key="6">
    <source>
        <dbReference type="ARBA" id="ARBA00049258"/>
    </source>
</evidence>
<evidence type="ECO:0000256" key="3">
    <source>
        <dbReference type="ARBA" id="ARBA00012967"/>
    </source>
</evidence>
<evidence type="ECO:0000256" key="8">
    <source>
        <dbReference type="PIRSR" id="PIRSR000102-3"/>
    </source>
</evidence>
<dbReference type="UniPathway" id="UPA00554">
    <property type="reaction ID" value="UER00611"/>
</dbReference>
<dbReference type="PROSITE" id="PS00064">
    <property type="entry name" value="L_LDH"/>
    <property type="match status" value="1"/>
</dbReference>
<dbReference type="InterPro" id="IPR001557">
    <property type="entry name" value="L-lactate/malate_DH"/>
</dbReference>
<dbReference type="NCBIfam" id="TIGR01771">
    <property type="entry name" value="L-LDH-NAD"/>
    <property type="match status" value="1"/>
</dbReference>
<dbReference type="Pfam" id="PF02866">
    <property type="entry name" value="Ldh_1_C"/>
    <property type="match status" value="1"/>
</dbReference>
<reference evidence="12 13" key="1">
    <citation type="journal article" date="2014" name="Nat. Commun.">
        <title>Molecular traces of alternative social organization in a termite genome.</title>
        <authorList>
            <person name="Terrapon N."/>
            <person name="Li C."/>
            <person name="Robertson H.M."/>
            <person name="Ji L."/>
            <person name="Meng X."/>
            <person name="Booth W."/>
            <person name="Chen Z."/>
            <person name="Childers C.P."/>
            <person name="Glastad K.M."/>
            <person name="Gokhale K."/>
            <person name="Gowin J."/>
            <person name="Gronenberg W."/>
            <person name="Hermansen R.A."/>
            <person name="Hu H."/>
            <person name="Hunt B.G."/>
            <person name="Huylmans A.K."/>
            <person name="Khalil S.M."/>
            <person name="Mitchell R.D."/>
            <person name="Munoz-Torres M.C."/>
            <person name="Mustard J.A."/>
            <person name="Pan H."/>
            <person name="Reese J.T."/>
            <person name="Scharf M.E."/>
            <person name="Sun F."/>
            <person name="Vogel H."/>
            <person name="Xiao J."/>
            <person name="Yang W."/>
            <person name="Yang Z."/>
            <person name="Yang Z."/>
            <person name="Zhou J."/>
            <person name="Zhu J."/>
            <person name="Brent C.S."/>
            <person name="Elsik C.G."/>
            <person name="Goodisman M.A."/>
            <person name="Liberles D.A."/>
            <person name="Roe R.M."/>
            <person name="Vargo E.L."/>
            <person name="Vilcinskas A."/>
            <person name="Wang J."/>
            <person name="Bornberg-Bauer E."/>
            <person name="Korb J."/>
            <person name="Zhang G."/>
            <person name="Liebig J."/>
        </authorList>
    </citation>
    <scope>NUCLEOTIDE SEQUENCE [LARGE SCALE GENOMIC DNA]</scope>
    <source>
        <tissue evidence="12">Whole organism</tissue>
    </source>
</reference>
<feature type="binding site" evidence="8">
    <location>
        <begin position="27"/>
        <end position="32"/>
    </location>
    <ligand>
        <name>NAD(+)</name>
        <dbReference type="ChEBI" id="CHEBI:57540"/>
    </ligand>
</feature>
<comment type="pathway">
    <text evidence="1 9">Fermentation; pyruvate fermentation to lactate; (S)-lactate from pyruvate: step 1/1.</text>
</comment>
<dbReference type="CDD" id="cd05293">
    <property type="entry name" value="LDH_1"/>
    <property type="match status" value="1"/>
</dbReference>
<evidence type="ECO:0000256" key="1">
    <source>
        <dbReference type="ARBA" id="ARBA00004843"/>
    </source>
</evidence>
<name>A0A067QM11_ZOONE</name>
<evidence type="ECO:0000256" key="4">
    <source>
        <dbReference type="ARBA" id="ARBA00023002"/>
    </source>
</evidence>
<sequence length="332" mass="36093">MGSTYLTLFSQVADPVTSSGNKVTIVGVGQVGMACAFSILTQNVASELVLVDVVADKLKGEMMDLQHGSTFMKHARINASTDYAVTANSRLCIVTAGARQKEGESRLDLVQRNTDIFKGIIPKLVEYSPNTILLIVSNPVDILTYVAWKLSGLPKNRVFGSGTNLDSSRLRFLMSQRLNLSPTSCHGWIIGEHGDSSVAVWSGVNVAGVRLRDINPALGSVDDVEQWEEMHMQVVQSAYEVIKLKGYTSWAIGLSVATLAQSVLRNGFNVHAVSTLVNGQHDIDKEVFLSLPCVLGENGVTHVVKQPLTQEEKEKLHKSASLMAEVQSKLKM</sequence>
<dbReference type="InParanoid" id="A0A067QM11"/>
<feature type="binding site" evidence="8">
    <location>
        <position position="52"/>
    </location>
    <ligand>
        <name>NAD(+)</name>
        <dbReference type="ChEBI" id="CHEBI:57540"/>
    </ligand>
</feature>
<dbReference type="OrthoDB" id="5405561at2759"/>
<dbReference type="Pfam" id="PF00056">
    <property type="entry name" value="Ldh_1_N"/>
    <property type="match status" value="1"/>
</dbReference>
<keyword evidence="5 8" id="KW-0520">NAD</keyword>
<dbReference type="EC" id="1.1.1.27" evidence="3 9"/>
<evidence type="ECO:0000256" key="2">
    <source>
        <dbReference type="ARBA" id="ARBA00006054"/>
    </source>
</evidence>
<dbReference type="InterPro" id="IPR011304">
    <property type="entry name" value="L-lactate_DH"/>
</dbReference>
<organism evidence="12 13">
    <name type="scientific">Zootermopsis nevadensis</name>
    <name type="common">Dampwood termite</name>
    <dbReference type="NCBI Taxonomy" id="136037"/>
    <lineage>
        <taxon>Eukaryota</taxon>
        <taxon>Metazoa</taxon>
        <taxon>Ecdysozoa</taxon>
        <taxon>Arthropoda</taxon>
        <taxon>Hexapoda</taxon>
        <taxon>Insecta</taxon>
        <taxon>Pterygota</taxon>
        <taxon>Neoptera</taxon>
        <taxon>Polyneoptera</taxon>
        <taxon>Dictyoptera</taxon>
        <taxon>Blattodea</taxon>
        <taxon>Blattoidea</taxon>
        <taxon>Termitoidae</taxon>
        <taxon>Termopsidae</taxon>
        <taxon>Zootermopsis</taxon>
    </lineage>
</organism>
<dbReference type="HAMAP" id="MF_00488">
    <property type="entry name" value="Lactate_dehydrog"/>
    <property type="match status" value="1"/>
</dbReference>
<dbReference type="OMA" id="EWDLDDY"/>
<accession>A0A067QM11</accession>
<protein>
    <recommendedName>
        <fullName evidence="3 9">L-lactate dehydrogenase</fullName>
        <ecNumber evidence="3 9">1.1.1.27</ecNumber>
    </recommendedName>
</protein>
<evidence type="ECO:0000256" key="9">
    <source>
        <dbReference type="RuleBase" id="RU000496"/>
    </source>
</evidence>
<feature type="binding site" evidence="8">
    <location>
        <begin position="136"/>
        <end position="138"/>
    </location>
    <ligand>
        <name>NAD(+)</name>
        <dbReference type="ChEBI" id="CHEBI:57540"/>
    </ligand>
</feature>
<dbReference type="SUPFAM" id="SSF51735">
    <property type="entry name" value="NAD(P)-binding Rossmann-fold domains"/>
    <property type="match status" value="1"/>
</dbReference>
<dbReference type="GO" id="GO:0006089">
    <property type="term" value="P:lactate metabolic process"/>
    <property type="evidence" value="ECO:0007669"/>
    <property type="project" value="TreeGrafter"/>
</dbReference>
<evidence type="ECO:0000259" key="11">
    <source>
        <dbReference type="Pfam" id="PF02866"/>
    </source>
</evidence>
<dbReference type="InterPro" id="IPR036291">
    <property type="entry name" value="NAD(P)-bd_dom_sf"/>
</dbReference>
<dbReference type="PRINTS" id="PR00086">
    <property type="entry name" value="LLDHDRGNASE"/>
</dbReference>
<dbReference type="EMBL" id="KK853182">
    <property type="protein sequence ID" value="KDR10168.1"/>
    <property type="molecule type" value="Genomic_DNA"/>
</dbReference>
<dbReference type="Gene3D" id="3.90.110.10">
    <property type="entry name" value="Lactate dehydrogenase/glycoside hydrolase, family 4, C-terminal"/>
    <property type="match status" value="1"/>
</dbReference>
<dbReference type="Gene3D" id="3.40.50.720">
    <property type="entry name" value="NAD(P)-binding Rossmann-like Domain"/>
    <property type="match status" value="1"/>
</dbReference>
<evidence type="ECO:0000313" key="12">
    <source>
        <dbReference type="EMBL" id="KDR10168.1"/>
    </source>
</evidence>
<dbReference type="STRING" id="136037.A0A067QM11"/>
<dbReference type="InterPro" id="IPR015955">
    <property type="entry name" value="Lactate_DH/Glyco_Ohase_4_C"/>
</dbReference>
<dbReference type="AlphaFoldDB" id="A0A067QM11"/>
<feature type="domain" description="Lactate/malate dehydrogenase N-terminal" evidence="10">
    <location>
        <begin position="22"/>
        <end position="160"/>
    </location>
</feature>
<dbReference type="FunFam" id="3.40.50.720:FF:000018">
    <property type="entry name" value="Malate dehydrogenase"/>
    <property type="match status" value="1"/>
</dbReference>
<feature type="active site" description="Proton acceptor" evidence="7">
    <location>
        <position position="193"/>
    </location>
</feature>
<keyword evidence="13" id="KW-1185">Reference proteome</keyword>
<feature type="binding site" evidence="8">
    <location>
        <position position="113"/>
    </location>
    <ligand>
        <name>NAD(+)</name>
        <dbReference type="ChEBI" id="CHEBI:57540"/>
    </ligand>
</feature>
<keyword evidence="4 9" id="KW-0560">Oxidoreductase</keyword>
<comment type="similarity">
    <text evidence="2">Belongs to the LDH/MDH superfamily. LDH family.</text>
</comment>
<dbReference type="eggNOG" id="KOG1495">
    <property type="taxonomic scope" value="Eukaryota"/>
</dbReference>
<dbReference type="Proteomes" id="UP000027135">
    <property type="component" value="Unassembled WGS sequence"/>
</dbReference>
<dbReference type="InterPro" id="IPR001236">
    <property type="entry name" value="Lactate/malate_DH_N"/>
</dbReference>
<dbReference type="SUPFAM" id="SSF56327">
    <property type="entry name" value="LDH C-terminal domain-like"/>
    <property type="match status" value="1"/>
</dbReference>
<dbReference type="InterPro" id="IPR018177">
    <property type="entry name" value="L-lactate_DH_AS"/>
</dbReference>
<dbReference type="PANTHER" id="PTHR43128">
    <property type="entry name" value="L-2-HYDROXYCARBOXYLATE DEHYDROGENASE (NAD(P)(+))"/>
    <property type="match status" value="1"/>
</dbReference>
<dbReference type="FunCoup" id="A0A067QM11">
    <property type="interactions" value="202"/>
</dbReference>
<dbReference type="PIRSF" id="PIRSF000102">
    <property type="entry name" value="Lac_mal_DH"/>
    <property type="match status" value="1"/>
</dbReference>
<dbReference type="GO" id="GO:0005737">
    <property type="term" value="C:cytoplasm"/>
    <property type="evidence" value="ECO:0007669"/>
    <property type="project" value="InterPro"/>
</dbReference>
<evidence type="ECO:0000256" key="7">
    <source>
        <dbReference type="PIRSR" id="PIRSR000102-1"/>
    </source>
</evidence>
<evidence type="ECO:0000256" key="5">
    <source>
        <dbReference type="ARBA" id="ARBA00023027"/>
    </source>
</evidence>